<proteinExistence type="predicted"/>
<dbReference type="HOGENOM" id="CLU_3391334_0_0_6"/>
<dbReference type="KEGG" id="sdz:Asd1617_00644"/>
<evidence type="ECO:0000313" key="1">
    <source>
        <dbReference type="EMBL" id="AHA63471.1"/>
    </source>
</evidence>
<dbReference type="AlphaFoldDB" id="A0A0A6ZPE1"/>
<protein>
    <submittedName>
        <fullName evidence="1">Uncharacterized protein</fullName>
    </submittedName>
</protein>
<name>A0A0A6ZPE1_SHIDY</name>
<evidence type="ECO:0000313" key="2">
    <source>
        <dbReference type="Proteomes" id="UP000031647"/>
    </source>
</evidence>
<organism evidence="1 2">
    <name type="scientific">Shigella dysenteriae 1617</name>
    <dbReference type="NCBI Taxonomy" id="754093"/>
    <lineage>
        <taxon>Bacteria</taxon>
        <taxon>Pseudomonadati</taxon>
        <taxon>Pseudomonadota</taxon>
        <taxon>Gammaproteobacteria</taxon>
        <taxon>Enterobacterales</taxon>
        <taxon>Enterobacteriaceae</taxon>
        <taxon>Shigella</taxon>
    </lineage>
</organism>
<accession>A0A0A6ZPE1</accession>
<sequence>MTTGGFNSETVQGRHGWERWNAALGNDLRRLQ</sequence>
<reference evidence="1 2" key="1">
    <citation type="submission" date="2013-09" db="EMBL/GenBank/DDBJ databases">
        <title>Comparative genomics of Sd1617 to representative strains in evaluating its pathogenesis.</title>
        <authorList>
            <person name="Aksomboon Vongsawan A."/>
            <person name="Kapatral V."/>
            <person name="Vaisvil B."/>
            <person name="Serichantalergs O."/>
            <person name="Hale T.L."/>
            <person name="Mason C.J."/>
        </authorList>
    </citation>
    <scope>NUCLEOTIDE SEQUENCE [LARGE SCALE GENOMIC DNA]</scope>
    <source>
        <strain evidence="1 2">1617</strain>
    </source>
</reference>
<dbReference type="PATRIC" id="fig|754093.4.peg.632"/>
<gene>
    <name evidence="1" type="ORF">Asd1617_00644</name>
</gene>
<dbReference type="Proteomes" id="UP000031647">
    <property type="component" value="Chromosome"/>
</dbReference>
<dbReference type="EMBL" id="CP006736">
    <property type="protein sequence ID" value="AHA63471.1"/>
    <property type="molecule type" value="Genomic_DNA"/>
</dbReference>